<feature type="domain" description="J" evidence="3">
    <location>
        <begin position="519"/>
        <end position="597"/>
    </location>
</feature>
<dbReference type="PROSITE" id="PS50076">
    <property type="entry name" value="DNAJ_2"/>
    <property type="match status" value="1"/>
</dbReference>
<keyword evidence="1" id="KW-0677">Repeat</keyword>
<proteinExistence type="predicted"/>
<keyword evidence="5" id="KW-1185">Reference proteome</keyword>
<protein>
    <submittedName>
        <fullName evidence="4">Chaperone protein DnaJ</fullName>
    </submittedName>
</protein>
<dbReference type="EMBL" id="JAGRRH010000013">
    <property type="protein sequence ID" value="KAG7360453.1"/>
    <property type="molecule type" value="Genomic_DNA"/>
</dbReference>
<sequence>MVPSPSSARSSSVWIRVQAARTTSLARTWDRSLSTIACNQNWTSSDGSHATVLFASGGLDPSRKRSCTGFRSFSSRGSDNRNSNRRFELQALPFSVSPEEALQSFRKWAEDEQGLRYLMSYQSVRIGAAYVPVWSFDVNIRFSHGDNWKPEMFRVYDQVGGGNKPQNVIFVPGLSTYSGFSYRRSLINPVHSTTLVFMGDRTEPFGGWMLKDMILKQSGNPISVVPDAWTSTHGHAFSVLKEDLQDIVNYEFHGNDPPPKVQTELVSSRRVFLPTFVIDYKILGLEYRAFVSGCDPNAPVGGVSHQLFGNNNLFNDPVFHQSSRNFLTQVTTSATQLLRRFNLPVLVWIFRPFVTAFWFVLLRLWAAFPVIGAAGGIFAGFRKIVQPWMDNRRATAEWERQREHESKMTDDKDVRGMNDFEDLSGSAQKYFYQHKAQILRSLSGEFEHQEGDYDWYSDWQAWARQQWEKQARQQQQQQQQQAYRQTYQQTYQQQYQQQAQRQQQAKPKEEYKWPFNPDDPYAVLGINRNATDKEVSDAFRKEMLKYHPDTQPNASEAQKRRYTERSKLVSEAYRKIKTSRKESSGGATGRRNFSSFAAAANFDVSRYNPVWLKRYQQQYSGTANSKASDDSTNGNGENDIREQSVEDYSAMSADDLKAIVIKAIRTQQHPRQGQAAVSELEKLDENVGNLSSIQTSLIDYWMKFQSSLLEQVKLSRSRGESDSMAEEKKLELLSEAYEAAIAVTNTLDAMDNPSNHHYEAILRAWAITCEMAHEMGLNQKDIVVGIPQRTQTILNQQPNPSNESYNQVIRAWAYSSEYLRGTMAEQIFQKIDYPDGNSFRMIIRAHSLSRETRSAFQATGHFMRMMRLLEMGKEDMQPNSIEDYHTLCKAWEFARDRNAPSKVVTVLNIMNMVYRQQLTELRPDTNCYRSALLTMSKKHTVDDVGELVDDILREMRENNIHPDTECYRAAIIAWKNMALAKDNPNAEECIMRTQQLLKEMTEEFHRTTIITVQPTTDDYNHVLEALSLSKDARAPAHAEKLLYALKATSSLSGGPNPATYRYVLLTWSNSRSQEKLSRASKLLEELVHECRVHGEWLEDSTARKSLVDAFTAFIRVCGLAGSTNHNDYFDRTQTMTIALRCVEDIKHMGLTPDSGTYAALIEACDHLLPRDGRDRQDVMERIFRRACDEGYVDANLLAQFRSTAPAYLFTKLVVANSILVEDVKAVPQSWTRNVPGYKEGKKNIPLSIQGTYKFTKAAAEYRARKLRHRTNQRILQGGRLN</sequence>
<feature type="region of interest" description="Disordered" evidence="2">
    <location>
        <begin position="545"/>
        <end position="568"/>
    </location>
</feature>
<dbReference type="SMART" id="SM00271">
    <property type="entry name" value="DnaJ"/>
    <property type="match status" value="1"/>
</dbReference>
<dbReference type="Pfam" id="PF00226">
    <property type="entry name" value="DnaJ"/>
    <property type="match status" value="1"/>
</dbReference>
<comment type="caution">
    <text evidence="4">The sequence shown here is derived from an EMBL/GenBank/DDBJ whole genome shotgun (WGS) entry which is preliminary data.</text>
</comment>
<gene>
    <name evidence="4" type="ORF">IV203_035552</name>
</gene>
<reference evidence="4" key="2">
    <citation type="submission" date="2021-04" db="EMBL/GenBank/DDBJ databases">
        <authorList>
            <person name="Podell S."/>
        </authorList>
    </citation>
    <scope>NUCLEOTIDE SEQUENCE</scope>
    <source>
        <strain evidence="4">Hildebrandi</strain>
    </source>
</reference>
<evidence type="ECO:0000313" key="5">
    <source>
        <dbReference type="Proteomes" id="UP000693970"/>
    </source>
</evidence>
<dbReference type="InterPro" id="IPR051222">
    <property type="entry name" value="PPR/CCM1_RNA-binding"/>
</dbReference>
<evidence type="ECO:0000259" key="3">
    <source>
        <dbReference type="PROSITE" id="PS50076"/>
    </source>
</evidence>
<accession>A0A9K3LF94</accession>
<dbReference type="CDD" id="cd06257">
    <property type="entry name" value="DnaJ"/>
    <property type="match status" value="1"/>
</dbReference>
<dbReference type="PANTHER" id="PTHR47942">
    <property type="entry name" value="TETRATRICOPEPTIDE REPEAT (TPR)-LIKE SUPERFAMILY PROTEIN-RELATED"/>
    <property type="match status" value="1"/>
</dbReference>
<feature type="compositionally biased region" description="Basic and acidic residues" evidence="2">
    <location>
        <begin position="557"/>
        <end position="568"/>
    </location>
</feature>
<name>A0A9K3LF94_9STRA</name>
<evidence type="ECO:0000256" key="1">
    <source>
        <dbReference type="ARBA" id="ARBA00022737"/>
    </source>
</evidence>
<dbReference type="Proteomes" id="UP000693970">
    <property type="component" value="Unassembled WGS sequence"/>
</dbReference>
<reference evidence="4" key="1">
    <citation type="journal article" date="2021" name="Sci. Rep.">
        <title>Diploid genomic architecture of Nitzschia inconspicua, an elite biomass production diatom.</title>
        <authorList>
            <person name="Oliver A."/>
            <person name="Podell S."/>
            <person name="Pinowska A."/>
            <person name="Traller J.C."/>
            <person name="Smith S.R."/>
            <person name="McClure R."/>
            <person name="Beliaev A."/>
            <person name="Bohutskyi P."/>
            <person name="Hill E.A."/>
            <person name="Rabines A."/>
            <person name="Zheng H."/>
            <person name="Allen L.Z."/>
            <person name="Kuo A."/>
            <person name="Grigoriev I.V."/>
            <person name="Allen A.E."/>
            <person name="Hazlebeck D."/>
            <person name="Allen E.E."/>
        </authorList>
    </citation>
    <scope>NUCLEOTIDE SEQUENCE</scope>
    <source>
        <strain evidence="4">Hildebrandi</strain>
    </source>
</reference>
<evidence type="ECO:0000313" key="4">
    <source>
        <dbReference type="EMBL" id="KAG7360453.1"/>
    </source>
</evidence>
<organism evidence="4 5">
    <name type="scientific">Nitzschia inconspicua</name>
    <dbReference type="NCBI Taxonomy" id="303405"/>
    <lineage>
        <taxon>Eukaryota</taxon>
        <taxon>Sar</taxon>
        <taxon>Stramenopiles</taxon>
        <taxon>Ochrophyta</taxon>
        <taxon>Bacillariophyta</taxon>
        <taxon>Bacillariophyceae</taxon>
        <taxon>Bacillariophycidae</taxon>
        <taxon>Bacillariales</taxon>
        <taxon>Bacillariaceae</taxon>
        <taxon>Nitzschia</taxon>
    </lineage>
</organism>
<dbReference type="PANTHER" id="PTHR47942:SF63">
    <property type="entry name" value="PENTATRICOPEPTIDE REPEAT-CONTAINING PROTEIN"/>
    <property type="match status" value="1"/>
</dbReference>
<evidence type="ECO:0000256" key="2">
    <source>
        <dbReference type="SAM" id="MobiDB-lite"/>
    </source>
</evidence>
<dbReference type="InterPro" id="IPR001623">
    <property type="entry name" value="DnaJ_domain"/>
</dbReference>
<dbReference type="OrthoDB" id="41940at2759"/>